<keyword evidence="3" id="KW-1185">Reference proteome</keyword>
<evidence type="ECO:0000256" key="1">
    <source>
        <dbReference type="SAM" id="MobiDB-lite"/>
    </source>
</evidence>
<sequence length="349" mass="37244">MAGRKVAVDFDKIIQTDRTRRKNEALADDIFNRGRRQSAPGAAAFRKPGTGPSLASRVGISKERSRSITPKPIGSAKFPKRQVPAGNVNSDWTHDLHGVNNPSPLAPSSFYNKNMKPGRNAQFRTLLSNSASSPNLNAQFNVVSKAGPGLSIRGIAGPTTVQAQNFAPGTTGADIESAMTPIGGKILKCIIVATRPNVIAEIVFENREGANAIIDTFHNQTADGRVLNLFIKPDVVPAPKSAAPASAPTGPAIPVGPRADRNNLRPARPADSDRYNQRNRDSGRNEVVDGSYGFEDDRMDTDQYEAPKPLYSDNMVGGRSDRGDNRDGGRGYSRGGGGGRGGARGRGYR</sequence>
<evidence type="ECO:0000313" key="2">
    <source>
        <dbReference type="EMBL" id="OBU01150.1"/>
    </source>
</evidence>
<organism evidence="2 3">
    <name type="scientific">Pseudogymnoascus verrucosus</name>
    <dbReference type="NCBI Taxonomy" id="342668"/>
    <lineage>
        <taxon>Eukaryota</taxon>
        <taxon>Fungi</taxon>
        <taxon>Dikarya</taxon>
        <taxon>Ascomycota</taxon>
        <taxon>Pezizomycotina</taxon>
        <taxon>Leotiomycetes</taxon>
        <taxon>Thelebolales</taxon>
        <taxon>Thelebolaceae</taxon>
        <taxon>Pseudogymnoascus</taxon>
    </lineage>
</organism>
<dbReference type="Proteomes" id="UP000091956">
    <property type="component" value="Unassembled WGS sequence"/>
</dbReference>
<protein>
    <recommendedName>
        <fullName evidence="4">RRM domain-containing protein</fullName>
    </recommendedName>
</protein>
<dbReference type="GeneID" id="28834220"/>
<feature type="compositionally biased region" description="Gly residues" evidence="1">
    <location>
        <begin position="330"/>
        <end position="349"/>
    </location>
</feature>
<evidence type="ECO:0000313" key="3">
    <source>
        <dbReference type="Proteomes" id="UP000091956"/>
    </source>
</evidence>
<dbReference type="GO" id="GO:0003676">
    <property type="term" value="F:nucleic acid binding"/>
    <property type="evidence" value="ECO:0007669"/>
    <property type="project" value="InterPro"/>
</dbReference>
<dbReference type="SUPFAM" id="SSF54928">
    <property type="entry name" value="RNA-binding domain, RBD"/>
    <property type="match status" value="1"/>
</dbReference>
<feature type="region of interest" description="Disordered" evidence="1">
    <location>
        <begin position="239"/>
        <end position="349"/>
    </location>
</feature>
<name>A0A2P2SWH0_9PEZI</name>
<accession>A0A2P2SWH0</accession>
<reference evidence="2 3" key="1">
    <citation type="submission" date="2016-03" db="EMBL/GenBank/DDBJ databases">
        <title>Comparative genomics of Pseudogymnoascus destructans, the fungus causing white-nose syndrome of bats.</title>
        <authorList>
            <person name="Palmer J.M."/>
            <person name="Drees K.P."/>
            <person name="Foster J.T."/>
            <person name="Lindner D.L."/>
        </authorList>
    </citation>
    <scope>NUCLEOTIDE SEQUENCE [LARGE SCALE GENOMIC DNA]</scope>
    <source>
        <strain evidence="2 3">UAMH 10579</strain>
    </source>
</reference>
<dbReference type="AlphaFoldDB" id="A0A2P2SWH0"/>
<feature type="region of interest" description="Disordered" evidence="1">
    <location>
        <begin position="37"/>
        <end position="76"/>
    </location>
</feature>
<gene>
    <name evidence="2" type="ORF">VE01_00834</name>
</gene>
<feature type="compositionally biased region" description="Low complexity" evidence="1">
    <location>
        <begin position="239"/>
        <end position="253"/>
    </location>
</feature>
<reference evidence="3" key="2">
    <citation type="journal article" date="2018" name="Nat. Commun.">
        <title>Extreme sensitivity to ultraviolet light in the fungal pathogen causing white-nose syndrome of bats.</title>
        <authorList>
            <person name="Palmer J.M."/>
            <person name="Drees K.P."/>
            <person name="Foster J.T."/>
            <person name="Lindner D.L."/>
        </authorList>
    </citation>
    <scope>NUCLEOTIDE SEQUENCE [LARGE SCALE GENOMIC DNA]</scope>
    <source>
        <strain evidence="3">UAMH 10579</strain>
    </source>
</reference>
<dbReference type="EMBL" id="KV460207">
    <property type="protein sequence ID" value="OBU01150.1"/>
    <property type="molecule type" value="Genomic_DNA"/>
</dbReference>
<evidence type="ECO:0008006" key="4">
    <source>
        <dbReference type="Google" id="ProtNLM"/>
    </source>
</evidence>
<dbReference type="OrthoDB" id="5374349at2759"/>
<dbReference type="RefSeq" id="XP_018134882.1">
    <property type="nucleotide sequence ID" value="XM_018270362.2"/>
</dbReference>
<feature type="compositionally biased region" description="Basic and acidic residues" evidence="1">
    <location>
        <begin position="258"/>
        <end position="287"/>
    </location>
</feature>
<dbReference type="STRING" id="342668.A0A2P2SWH0"/>
<feature type="compositionally biased region" description="Basic and acidic residues" evidence="1">
    <location>
        <begin position="319"/>
        <end position="329"/>
    </location>
</feature>
<dbReference type="InterPro" id="IPR035979">
    <property type="entry name" value="RBD_domain_sf"/>
</dbReference>
<proteinExistence type="predicted"/>